<keyword evidence="2" id="KW-0472">Membrane</keyword>
<protein>
    <recommendedName>
        <fullName evidence="5">DUF4920 domain-containing protein</fullName>
    </recommendedName>
</protein>
<dbReference type="Proteomes" id="UP001501556">
    <property type="component" value="Unassembled WGS sequence"/>
</dbReference>
<dbReference type="EMBL" id="BAABDI010000002">
    <property type="protein sequence ID" value="GAA3961232.1"/>
    <property type="molecule type" value="Genomic_DNA"/>
</dbReference>
<evidence type="ECO:0000256" key="1">
    <source>
        <dbReference type="SAM" id="MobiDB-lite"/>
    </source>
</evidence>
<comment type="caution">
    <text evidence="3">The sequence shown here is derived from an EMBL/GenBank/DDBJ whole genome shotgun (WGS) entry which is preliminary data.</text>
</comment>
<keyword evidence="4" id="KW-1185">Reference proteome</keyword>
<feature type="compositionally biased region" description="Polar residues" evidence="1">
    <location>
        <begin position="74"/>
        <end position="86"/>
    </location>
</feature>
<organism evidence="3 4">
    <name type="scientific">Hymenobacter antarcticus</name>
    <dbReference type="NCBI Taxonomy" id="486270"/>
    <lineage>
        <taxon>Bacteria</taxon>
        <taxon>Pseudomonadati</taxon>
        <taxon>Bacteroidota</taxon>
        <taxon>Cytophagia</taxon>
        <taxon>Cytophagales</taxon>
        <taxon>Hymenobacteraceae</taxon>
        <taxon>Hymenobacter</taxon>
    </lineage>
</organism>
<accession>A0ABP7P935</accession>
<dbReference type="InterPro" id="IPR032577">
    <property type="entry name" value="DUF4920"/>
</dbReference>
<keyword evidence="2" id="KW-0812">Transmembrane</keyword>
<keyword evidence="2" id="KW-1133">Transmembrane helix</keyword>
<name>A0ABP7P935_9BACT</name>
<feature type="region of interest" description="Disordered" evidence="1">
    <location>
        <begin position="61"/>
        <end position="86"/>
    </location>
</feature>
<dbReference type="Pfam" id="PF16267">
    <property type="entry name" value="DUF4920"/>
    <property type="match status" value="1"/>
</dbReference>
<feature type="transmembrane region" description="Helical" evidence="2">
    <location>
        <begin position="12"/>
        <end position="31"/>
    </location>
</feature>
<evidence type="ECO:0000313" key="3">
    <source>
        <dbReference type="EMBL" id="GAA3961232.1"/>
    </source>
</evidence>
<gene>
    <name evidence="3" type="ORF">GCM10022407_05160</name>
</gene>
<reference evidence="4" key="1">
    <citation type="journal article" date="2019" name="Int. J. Syst. Evol. Microbiol.">
        <title>The Global Catalogue of Microorganisms (GCM) 10K type strain sequencing project: providing services to taxonomists for standard genome sequencing and annotation.</title>
        <authorList>
            <consortium name="The Broad Institute Genomics Platform"/>
            <consortium name="The Broad Institute Genome Sequencing Center for Infectious Disease"/>
            <person name="Wu L."/>
            <person name="Ma J."/>
        </authorList>
    </citation>
    <scope>NUCLEOTIDE SEQUENCE [LARGE SCALE GENOMIC DNA]</scope>
    <source>
        <strain evidence="4">JCM 17217</strain>
    </source>
</reference>
<sequence length="214" mass="22960">MLTLYINSQVMKYLLSFAGVLVAILLLIRFMPTAPINPVLPIGPQKEVNGHNSEIPTAADTEMKEEEEAGEANVKSSSSIAPATPGQTYGTAVTPAGAVPMSALNAALGTRDSAQVKLVAKASAVCQAKGCWMTLPTADGQQMRVRFRDYAFFVPKDLSGHDVVVSGWAYRETVSVADQQHYLRDAGKPENEIAAITQPKQELNFLADGVLVQK</sequence>
<evidence type="ECO:0000256" key="2">
    <source>
        <dbReference type="SAM" id="Phobius"/>
    </source>
</evidence>
<proteinExistence type="predicted"/>
<evidence type="ECO:0008006" key="5">
    <source>
        <dbReference type="Google" id="ProtNLM"/>
    </source>
</evidence>
<evidence type="ECO:0000313" key="4">
    <source>
        <dbReference type="Proteomes" id="UP001501556"/>
    </source>
</evidence>